<dbReference type="GO" id="GO:0015562">
    <property type="term" value="F:efflux transmembrane transporter activity"/>
    <property type="evidence" value="ECO:0007669"/>
    <property type="project" value="InterPro"/>
</dbReference>
<dbReference type="AlphaFoldDB" id="A0A0H3WWY3"/>
<reference evidence="3" key="1">
    <citation type="submission" date="2016-06" db="EMBL/GenBank/DDBJ databases">
        <title>Complete Genome Sequence of Pandoraea faecigallinarum DSM-23572.</title>
        <authorList>
            <person name="Yong D."/>
            <person name="Ee R."/>
            <person name="Lim Y.-L."/>
            <person name="Yin W.-F."/>
            <person name="Chan K.-G."/>
        </authorList>
    </citation>
    <scope>NUCLEOTIDE SEQUENCE</scope>
    <source>
        <strain evidence="3">DSM 23572</strain>
    </source>
</reference>
<dbReference type="RefSeq" id="WP_047906864.1">
    <property type="nucleotide sequence ID" value="NZ_CP011807.3"/>
</dbReference>
<comment type="similarity">
    <text evidence="1">Belongs to the outer membrane factor (OMF) (TC 1.B.17) family.</text>
</comment>
<dbReference type="InterPro" id="IPR003423">
    <property type="entry name" value="OMP_efflux"/>
</dbReference>
<evidence type="ECO:0000256" key="1">
    <source>
        <dbReference type="ARBA" id="ARBA00007613"/>
    </source>
</evidence>
<keyword evidence="2" id="KW-0732">Signal</keyword>
<dbReference type="Pfam" id="PF02321">
    <property type="entry name" value="OEP"/>
    <property type="match status" value="2"/>
</dbReference>
<name>A0A0H3WWY3_9BURK</name>
<dbReference type="Gene3D" id="1.20.1600.10">
    <property type="entry name" value="Outer membrane efflux proteins (OEP)"/>
    <property type="match status" value="1"/>
</dbReference>
<feature type="signal peptide" evidence="2">
    <location>
        <begin position="1"/>
        <end position="22"/>
    </location>
</feature>
<evidence type="ECO:0000256" key="2">
    <source>
        <dbReference type="SAM" id="SignalP"/>
    </source>
</evidence>
<dbReference type="Proteomes" id="UP000035651">
    <property type="component" value="Chromosome"/>
</dbReference>
<dbReference type="PANTHER" id="PTHR30203">
    <property type="entry name" value="OUTER MEMBRANE CATION EFFLUX PROTEIN"/>
    <property type="match status" value="1"/>
</dbReference>
<sequence length="437" mass="46624">MKKLIVSLCLATSGLSPMAARAQPVAAASVKPIGAEPGLTLGQAMRIALENNTVLRLARREVDAQAGARIQAGARPNPEFSVVQEDFRSTSRTTTAQVTQPIELGAKRRYRIEASSAAQRAAMFDAQTSEATVRSEVVTRYFETLAATELVALADETAKIAEETFAAAQRRVLAGKVSPVDEGRAQIAADNAGIERMSAQAALTRTRARLAQSLGIGEAELPRDLAGSLETLPQVPGWSSLVAALETTPTLQSASEEIVRRSALAKLESAQRVPDVSVSLGLKRVSDGARVDNQAVVGLSIPLPIFDTRRGATMEAAQRAEMARDAYLGVRQQQRTALQDAHAEFVSMRDASVRLREQILPQAQTAYDATRRGFLLGKFGFLDVLDAQRTLAQARSQYIAAVARVYSAYASVSLAVGGSVDGVALLTAEKITQPSIQ</sequence>
<accession>A0A0H3WWY3</accession>
<dbReference type="PATRIC" id="fig|656179.3.peg.3063"/>
<proteinExistence type="inferred from homology"/>
<dbReference type="SUPFAM" id="SSF56954">
    <property type="entry name" value="Outer membrane efflux proteins (OEP)"/>
    <property type="match status" value="1"/>
</dbReference>
<evidence type="ECO:0000313" key="3">
    <source>
        <dbReference type="EMBL" id="AKM31051.1"/>
    </source>
</evidence>
<dbReference type="PANTHER" id="PTHR30203:SF24">
    <property type="entry name" value="BLR4935 PROTEIN"/>
    <property type="match status" value="1"/>
</dbReference>
<keyword evidence="4" id="KW-1185">Reference proteome</keyword>
<dbReference type="KEGG" id="pfg:AB870_14380"/>
<organism evidence="3 4">
    <name type="scientific">Pandoraea faecigallinarum</name>
    <dbReference type="NCBI Taxonomy" id="656179"/>
    <lineage>
        <taxon>Bacteria</taxon>
        <taxon>Pseudomonadati</taxon>
        <taxon>Pseudomonadota</taxon>
        <taxon>Betaproteobacteria</taxon>
        <taxon>Burkholderiales</taxon>
        <taxon>Burkholderiaceae</taxon>
        <taxon>Pandoraea</taxon>
    </lineage>
</organism>
<dbReference type="STRING" id="656179.AB870_14380"/>
<gene>
    <name evidence="3" type="ORF">AB870_14380</name>
</gene>
<feature type="chain" id="PRO_5005203942" description="Cobalt-zinc-cadmium resistance protein" evidence="2">
    <location>
        <begin position="23"/>
        <end position="437"/>
    </location>
</feature>
<dbReference type="InterPro" id="IPR010131">
    <property type="entry name" value="MdtP/NodT-like"/>
</dbReference>
<evidence type="ECO:0008006" key="5">
    <source>
        <dbReference type="Google" id="ProtNLM"/>
    </source>
</evidence>
<dbReference type="EMBL" id="CP011807">
    <property type="protein sequence ID" value="AKM31051.1"/>
    <property type="molecule type" value="Genomic_DNA"/>
</dbReference>
<protein>
    <recommendedName>
        <fullName evidence="5">Cobalt-zinc-cadmium resistance protein</fullName>
    </recommendedName>
</protein>
<evidence type="ECO:0000313" key="4">
    <source>
        <dbReference type="Proteomes" id="UP000035651"/>
    </source>
</evidence>